<evidence type="ECO:0000313" key="3">
    <source>
        <dbReference type="Proteomes" id="UP000243686"/>
    </source>
</evidence>
<feature type="region of interest" description="Disordered" evidence="1">
    <location>
        <begin position="57"/>
        <end position="92"/>
    </location>
</feature>
<name>A0A1S8WV99_OPIVI</name>
<proteinExistence type="predicted"/>
<evidence type="ECO:0000256" key="1">
    <source>
        <dbReference type="SAM" id="MobiDB-lite"/>
    </source>
</evidence>
<reference evidence="2 3" key="1">
    <citation type="submission" date="2015-03" db="EMBL/GenBank/DDBJ databases">
        <title>Draft genome of the nematode, Opisthorchis viverrini.</title>
        <authorList>
            <person name="Mitreva M."/>
        </authorList>
    </citation>
    <scope>NUCLEOTIDE SEQUENCE [LARGE SCALE GENOMIC DNA]</scope>
    <source>
        <strain evidence="2">Khon Kaen</strain>
    </source>
</reference>
<dbReference type="AlphaFoldDB" id="A0A1S8WV99"/>
<dbReference type="Proteomes" id="UP000243686">
    <property type="component" value="Unassembled WGS sequence"/>
</dbReference>
<evidence type="ECO:0000313" key="2">
    <source>
        <dbReference type="EMBL" id="OON18255.1"/>
    </source>
</evidence>
<sequence length="92" mass="10202">MIPKLMSIKDCLKLSERTMHLKFGLVDIDEKTHHVIEHCKANGRNVYPLERVARAHSLLRPDLSPPGGGTGEDLGESSNNTGKTNGQRVQQQ</sequence>
<gene>
    <name evidence="2" type="ORF">X801_05893</name>
</gene>
<feature type="compositionally biased region" description="Polar residues" evidence="1">
    <location>
        <begin position="76"/>
        <end position="92"/>
    </location>
</feature>
<dbReference type="EMBL" id="KV894381">
    <property type="protein sequence ID" value="OON18255.1"/>
    <property type="molecule type" value="Genomic_DNA"/>
</dbReference>
<keyword evidence="3" id="KW-1185">Reference proteome</keyword>
<feature type="non-terminal residue" evidence="2">
    <location>
        <position position="92"/>
    </location>
</feature>
<organism evidence="2 3">
    <name type="scientific">Opisthorchis viverrini</name>
    <name type="common">Southeast Asian liver fluke</name>
    <dbReference type="NCBI Taxonomy" id="6198"/>
    <lineage>
        <taxon>Eukaryota</taxon>
        <taxon>Metazoa</taxon>
        <taxon>Spiralia</taxon>
        <taxon>Lophotrochozoa</taxon>
        <taxon>Platyhelminthes</taxon>
        <taxon>Trematoda</taxon>
        <taxon>Digenea</taxon>
        <taxon>Opisthorchiida</taxon>
        <taxon>Opisthorchiata</taxon>
        <taxon>Opisthorchiidae</taxon>
        <taxon>Opisthorchis</taxon>
    </lineage>
</organism>
<accession>A0A1S8WV99</accession>
<protein>
    <submittedName>
        <fullName evidence="2">Uncharacterized protein</fullName>
    </submittedName>
</protein>